<sequence length="324" mass="34943">MSFFNKKTMRKGGTLSKRMVGKARSRQSRYKKATSLRRLTKTLSPIASPSMRLTRRLTHHKSSSKANMFLVFIMSFGGAAANIFNAIDAGKEIHSVVSRRVTTPAQTQILGAQMSSIYPSLRPLTIEQAFDNMEIIAACTGNTCRSTAIKIAGAELGMDINTCGTAARKPGSGPTPALSRALTTTLGMEIGRQHGSVQCDPCGDMFSNAQGKIYGVVAHKNKMDLLKLAAECRVPIPAPNIIVLGDVIGLEPCKPLKIDPYFVSQAAICPAGDCTEAQLETERRAYAQLVVDSRKCVNAIKKMTQKSAKKIRSSASSLSTISEE</sequence>
<feature type="region of interest" description="Disordered" evidence="1">
    <location>
        <begin position="1"/>
        <end position="31"/>
    </location>
</feature>
<protein>
    <submittedName>
        <fullName evidence="2">Uncharacterized protein</fullName>
    </submittedName>
</protein>
<feature type="compositionally biased region" description="Basic residues" evidence="1">
    <location>
        <begin position="19"/>
        <end position="31"/>
    </location>
</feature>
<evidence type="ECO:0000256" key="1">
    <source>
        <dbReference type="SAM" id="MobiDB-lite"/>
    </source>
</evidence>
<organism evidence="2">
    <name type="scientific">viral metagenome</name>
    <dbReference type="NCBI Taxonomy" id="1070528"/>
    <lineage>
        <taxon>unclassified sequences</taxon>
        <taxon>metagenomes</taxon>
        <taxon>organismal metagenomes</taxon>
    </lineage>
</organism>
<dbReference type="EMBL" id="MN739285">
    <property type="protein sequence ID" value="QHS97064.1"/>
    <property type="molecule type" value="Genomic_DNA"/>
</dbReference>
<evidence type="ECO:0000313" key="2">
    <source>
        <dbReference type="EMBL" id="QHS97064.1"/>
    </source>
</evidence>
<accession>A0A6C0BZX1</accession>
<reference evidence="2" key="1">
    <citation type="journal article" date="2020" name="Nature">
        <title>Giant virus diversity and host interactions through global metagenomics.</title>
        <authorList>
            <person name="Schulz F."/>
            <person name="Roux S."/>
            <person name="Paez-Espino D."/>
            <person name="Jungbluth S."/>
            <person name="Walsh D.A."/>
            <person name="Denef V.J."/>
            <person name="McMahon K.D."/>
            <person name="Konstantinidis K.T."/>
            <person name="Eloe-Fadrosh E.A."/>
            <person name="Kyrpides N.C."/>
            <person name="Woyke T."/>
        </authorList>
    </citation>
    <scope>NUCLEOTIDE SEQUENCE</scope>
    <source>
        <strain evidence="2">GVMAG-M-3300020166-5</strain>
    </source>
</reference>
<dbReference type="AlphaFoldDB" id="A0A6C0BZX1"/>
<name>A0A6C0BZX1_9ZZZZ</name>
<proteinExistence type="predicted"/>